<feature type="transmembrane region" description="Helical" evidence="8">
    <location>
        <begin position="147"/>
        <end position="174"/>
    </location>
</feature>
<keyword evidence="7" id="KW-1015">Disulfide bond</keyword>
<evidence type="ECO:0000256" key="7">
    <source>
        <dbReference type="ARBA" id="ARBA00023157"/>
    </source>
</evidence>
<comment type="caution">
    <text evidence="10">The sequence shown here is derived from an EMBL/GenBank/DDBJ whole genome shotgun (WGS) entry which is preliminary data.</text>
</comment>
<keyword evidence="4 8" id="KW-0812">Transmembrane</keyword>
<evidence type="ECO:0000256" key="1">
    <source>
        <dbReference type="ARBA" id="ARBA00004651"/>
    </source>
</evidence>
<feature type="transmembrane region" description="Helical" evidence="8">
    <location>
        <begin position="6"/>
        <end position="28"/>
    </location>
</feature>
<dbReference type="AlphaFoldDB" id="A0AA39G091"/>
<dbReference type="GO" id="GO:0015347">
    <property type="term" value="F:sodium-independent organic anion transmembrane transporter activity"/>
    <property type="evidence" value="ECO:0007669"/>
    <property type="project" value="TreeGrafter"/>
</dbReference>
<accession>A0AA39G091</accession>
<keyword evidence="11" id="KW-1185">Reference proteome</keyword>
<proteinExistence type="inferred from homology"/>
<dbReference type="InterPro" id="IPR002350">
    <property type="entry name" value="Kazal_dom"/>
</dbReference>
<dbReference type="PANTHER" id="PTHR11388">
    <property type="entry name" value="ORGANIC ANION TRANSPORTER"/>
    <property type="match status" value="1"/>
</dbReference>
<feature type="transmembrane region" description="Helical" evidence="8">
    <location>
        <begin position="319"/>
        <end position="340"/>
    </location>
</feature>
<feature type="transmembrane region" description="Helical" evidence="8">
    <location>
        <begin position="194"/>
        <end position="214"/>
    </location>
</feature>
<protein>
    <recommendedName>
        <fullName evidence="9">Kazal-like domain-containing protein</fullName>
    </recommendedName>
</protein>
<evidence type="ECO:0000313" key="11">
    <source>
        <dbReference type="Proteomes" id="UP001168972"/>
    </source>
</evidence>
<dbReference type="SUPFAM" id="SSF103473">
    <property type="entry name" value="MFS general substrate transporter"/>
    <property type="match status" value="1"/>
</dbReference>
<dbReference type="Proteomes" id="UP001168972">
    <property type="component" value="Unassembled WGS sequence"/>
</dbReference>
<feature type="transmembrane region" description="Helical" evidence="8">
    <location>
        <begin position="487"/>
        <end position="507"/>
    </location>
</feature>
<dbReference type="PROSITE" id="PS51465">
    <property type="entry name" value="KAZAL_2"/>
    <property type="match status" value="1"/>
</dbReference>
<evidence type="ECO:0000256" key="3">
    <source>
        <dbReference type="ARBA" id="ARBA00022475"/>
    </source>
</evidence>
<evidence type="ECO:0000259" key="9">
    <source>
        <dbReference type="PROSITE" id="PS51465"/>
    </source>
</evidence>
<dbReference type="GO" id="GO:0043252">
    <property type="term" value="P:sodium-independent organic anion transport"/>
    <property type="evidence" value="ECO:0007669"/>
    <property type="project" value="TreeGrafter"/>
</dbReference>
<dbReference type="InterPro" id="IPR004156">
    <property type="entry name" value="OATP"/>
</dbReference>
<evidence type="ECO:0000256" key="2">
    <source>
        <dbReference type="ARBA" id="ARBA00009657"/>
    </source>
</evidence>
<dbReference type="GO" id="GO:0016323">
    <property type="term" value="C:basolateral plasma membrane"/>
    <property type="evidence" value="ECO:0007669"/>
    <property type="project" value="TreeGrafter"/>
</dbReference>
<organism evidence="10 11">
    <name type="scientific">Microctonus hyperodae</name>
    <name type="common">Parasitoid wasp</name>
    <dbReference type="NCBI Taxonomy" id="165561"/>
    <lineage>
        <taxon>Eukaryota</taxon>
        <taxon>Metazoa</taxon>
        <taxon>Ecdysozoa</taxon>
        <taxon>Arthropoda</taxon>
        <taxon>Hexapoda</taxon>
        <taxon>Insecta</taxon>
        <taxon>Pterygota</taxon>
        <taxon>Neoptera</taxon>
        <taxon>Endopterygota</taxon>
        <taxon>Hymenoptera</taxon>
        <taxon>Apocrita</taxon>
        <taxon>Ichneumonoidea</taxon>
        <taxon>Braconidae</taxon>
        <taxon>Euphorinae</taxon>
        <taxon>Microctonus</taxon>
    </lineage>
</organism>
<feature type="transmembrane region" description="Helical" evidence="8">
    <location>
        <begin position="35"/>
        <end position="57"/>
    </location>
</feature>
<keyword evidence="6 8" id="KW-0472">Membrane</keyword>
<keyword evidence="5 8" id="KW-1133">Transmembrane helix</keyword>
<gene>
    <name evidence="10" type="ORF">PV327_007929</name>
</gene>
<comment type="similarity">
    <text evidence="2">Belongs to the organo anion transporter (TC 2.A.60) family.</text>
</comment>
<evidence type="ECO:0000256" key="5">
    <source>
        <dbReference type="ARBA" id="ARBA00022989"/>
    </source>
</evidence>
<dbReference type="Gene3D" id="1.20.1250.20">
    <property type="entry name" value="MFS general substrate transporter like domains"/>
    <property type="match status" value="1"/>
</dbReference>
<comment type="subcellular location">
    <subcellularLocation>
        <location evidence="1">Cell membrane</location>
        <topology evidence="1">Multi-pass membrane protein</topology>
    </subcellularLocation>
</comment>
<keyword evidence="3" id="KW-1003">Cell membrane</keyword>
<feature type="transmembrane region" description="Helical" evidence="8">
    <location>
        <begin position="111"/>
        <end position="135"/>
    </location>
</feature>
<reference evidence="10" key="1">
    <citation type="journal article" date="2023" name="bioRxiv">
        <title>Scaffold-level genome assemblies of two parasitoid biocontrol wasps reveal the parthenogenesis mechanism and an associated novel virus.</title>
        <authorList>
            <person name="Inwood S."/>
            <person name="Skelly J."/>
            <person name="Guhlin J."/>
            <person name="Harrop T."/>
            <person name="Goldson S."/>
            <person name="Dearden P."/>
        </authorList>
    </citation>
    <scope>NUCLEOTIDE SEQUENCE</scope>
    <source>
        <strain evidence="10">Lincoln</strain>
        <tissue evidence="10">Whole body</tissue>
    </source>
</reference>
<name>A0AA39G091_MICHY</name>
<dbReference type="InterPro" id="IPR036259">
    <property type="entry name" value="MFS_trans_sf"/>
</dbReference>
<evidence type="ECO:0000313" key="10">
    <source>
        <dbReference type="EMBL" id="KAK0179107.1"/>
    </source>
</evidence>
<reference evidence="10" key="2">
    <citation type="submission" date="2023-03" db="EMBL/GenBank/DDBJ databases">
        <authorList>
            <person name="Inwood S.N."/>
            <person name="Skelly J.G."/>
            <person name="Guhlin J."/>
            <person name="Harrop T.W.R."/>
            <person name="Goldson S.G."/>
            <person name="Dearden P.K."/>
        </authorList>
    </citation>
    <scope>NUCLEOTIDE SEQUENCE</scope>
    <source>
        <strain evidence="10">Lincoln</strain>
        <tissue evidence="10">Whole body</tissue>
    </source>
</reference>
<dbReference type="PANTHER" id="PTHR11388:SF76">
    <property type="entry name" value="SOLUTE CARRIER ORGANIC ANION TRANSPORTER FAMILY MEMBER"/>
    <property type="match status" value="1"/>
</dbReference>
<dbReference type="Pfam" id="PF03137">
    <property type="entry name" value="OATP"/>
    <property type="match status" value="1"/>
</dbReference>
<feature type="transmembrane region" description="Helical" evidence="8">
    <location>
        <begin position="287"/>
        <end position="307"/>
    </location>
</feature>
<sequence>MCSFILGIILSGNEISQILSLILMYYGGAGHRPRWLAAGVGFSALSCFILVIPHLIYGPGKAALALTQEYLDRSVITNTTSIALPSLCPGTNEREQCDEEDLMDGSLLPRVLVFVSQFVLGIGTTLYFGLGQTYLDDNTKKSNTPMLLGFTFALRTTGPALGFILAYACLKLYIVPSLHPVITDKDPRWLGAWWLGWIILGCLLLIFALLIAIFPRHLPRSEKKSKKKKKITTKIEGEVPLKIHNQSEVFNESPLPEPEKILQVEQHEPSLRDFPVTLKRVLSNKILLCNNLSAVFGIIGLIPYFTFMANRIKPRPMRLLSWNVFGGLVAFVIQITYVFISCEKMPIEGISTISNEINFTTSCNVGCNCDGVKYSPVCHESSMTTYFSACHAGCTNSIDAKRYGNCSCVANIIINHMANDTNLMNLSSYSIDTVVLGPCLGKCVKPYIFFVALSMISHLLLSTGKIGNVLVNYRCVEQKDKSVAQGVTLMIVSLFALIPGPIVYGFIIDQSCLIWDYSCGTQGNCWYYDKDKFRYVFNVTGAYLYGADEEDKRRAFIQENEVQNVHDIKNDDKVKNEAKEKY</sequence>
<dbReference type="EMBL" id="JAQQBR010000004">
    <property type="protein sequence ID" value="KAK0179107.1"/>
    <property type="molecule type" value="Genomic_DNA"/>
</dbReference>
<evidence type="ECO:0000256" key="8">
    <source>
        <dbReference type="SAM" id="Phobius"/>
    </source>
</evidence>
<feature type="domain" description="Kazal-like" evidence="9">
    <location>
        <begin position="357"/>
        <end position="407"/>
    </location>
</feature>
<feature type="transmembrane region" description="Helical" evidence="8">
    <location>
        <begin position="447"/>
        <end position="467"/>
    </location>
</feature>
<evidence type="ECO:0000256" key="6">
    <source>
        <dbReference type="ARBA" id="ARBA00023136"/>
    </source>
</evidence>
<evidence type="ECO:0000256" key="4">
    <source>
        <dbReference type="ARBA" id="ARBA00022692"/>
    </source>
</evidence>